<sequence length="458" mass="49844">MKLLKRREFLLGLGSLGLLGFLNWDYVYGALSEVNFPGGEKKNEEVELISCDYVLENGLIVDGTGRTGYPGRVGIKEDRIVALGDFNYQEGAQVIPAQGLVITPGFIDLHTHTESYWLAGGTGEMVLKQGVTTQIGGNCGTSVPSIENYFQSLPPTPINLGLFVGYKNLRNQAGAVPEDLIDEAGLKIMEENLARGLMEGAFGLSVGLEYYPQAKGTKEEMIALCRVLREKGGFYSTHIRNENDSVIPALREAITIGLTAGVPVQYSHVKASRQENWGKMSQLLALMEDAASIGLDITGDVYPYTFSSLDVDNNNITESMNEEDMLQALQHPLIMVGSDSGLSKEGVAIHPRAYGNYPRVLSLYTGAGKSLSLEQAVHKMTGMPAKRLKLKDRGTIAVDMKADLAVFNLDGVQDLATRDNPNQLSMGMKYVFVNGRKVLEQGKLTGEKGGGPLRYQHS</sequence>
<dbReference type="PANTHER" id="PTHR11647:SF1">
    <property type="entry name" value="COLLAPSIN RESPONSE MEDIATOR PROTEIN"/>
    <property type="match status" value="1"/>
</dbReference>
<dbReference type="InterPro" id="IPR032466">
    <property type="entry name" value="Metal_Hydrolase"/>
</dbReference>
<reference evidence="3 4" key="1">
    <citation type="submission" date="2022-08" db="EMBL/GenBank/DDBJ databases">
        <title>Proteogenomics of the novel Dehalobacterium formicoaceticum strain EZ94 highlights a key role of methyltransferases during anaerobic dichloromethane degradation.</title>
        <authorList>
            <person name="Wasmund K."/>
        </authorList>
    </citation>
    <scope>NUCLEOTIDE SEQUENCE [LARGE SCALE GENOMIC DNA]</scope>
    <source>
        <strain evidence="3 4">EZ94</strain>
    </source>
</reference>
<proteinExistence type="predicted"/>
<dbReference type="CDD" id="cd01297">
    <property type="entry name" value="D-aminoacylase"/>
    <property type="match status" value="1"/>
</dbReference>
<dbReference type="InterPro" id="IPR011059">
    <property type="entry name" value="Metal-dep_hydrolase_composite"/>
</dbReference>
<accession>A0ABT1Y354</accession>
<dbReference type="RefSeq" id="WP_257912949.1">
    <property type="nucleotide sequence ID" value="NZ_JANPWE010000003.1"/>
</dbReference>
<comment type="caution">
    <text evidence="3">The sequence shown here is derived from an EMBL/GenBank/DDBJ whole genome shotgun (WGS) entry which is preliminary data.</text>
</comment>
<evidence type="ECO:0000313" key="3">
    <source>
        <dbReference type="EMBL" id="MCR6545295.1"/>
    </source>
</evidence>
<organism evidence="3 4">
    <name type="scientific">Dehalobacterium formicoaceticum</name>
    <dbReference type="NCBI Taxonomy" id="51515"/>
    <lineage>
        <taxon>Bacteria</taxon>
        <taxon>Bacillati</taxon>
        <taxon>Bacillota</taxon>
        <taxon>Clostridia</taxon>
        <taxon>Eubacteriales</taxon>
        <taxon>Peptococcaceae</taxon>
        <taxon>Dehalobacterium</taxon>
    </lineage>
</organism>
<dbReference type="SUPFAM" id="SSF51338">
    <property type="entry name" value="Composite domain of metallo-dependent hydrolases"/>
    <property type="match status" value="1"/>
</dbReference>
<gene>
    <name evidence="3" type="ORF">NVS47_07160</name>
</gene>
<dbReference type="Gene3D" id="3.20.20.140">
    <property type="entry name" value="Metal-dependent hydrolases"/>
    <property type="match status" value="1"/>
</dbReference>
<name>A0ABT1Y354_9FIRM</name>
<dbReference type="InterPro" id="IPR006680">
    <property type="entry name" value="Amidohydro-rel"/>
</dbReference>
<evidence type="ECO:0000259" key="2">
    <source>
        <dbReference type="Pfam" id="PF01979"/>
    </source>
</evidence>
<comment type="cofactor">
    <cofactor evidence="1">
        <name>Zn(2+)</name>
        <dbReference type="ChEBI" id="CHEBI:29105"/>
    </cofactor>
</comment>
<dbReference type="Pfam" id="PF01979">
    <property type="entry name" value="Amidohydro_1"/>
    <property type="match status" value="1"/>
</dbReference>
<dbReference type="InterPro" id="IPR050378">
    <property type="entry name" value="Metallo-dep_Hydrolases_sf"/>
</dbReference>
<dbReference type="PANTHER" id="PTHR11647">
    <property type="entry name" value="HYDRANTOINASE/DIHYDROPYRIMIDINASE FAMILY MEMBER"/>
    <property type="match status" value="1"/>
</dbReference>
<dbReference type="SUPFAM" id="SSF51556">
    <property type="entry name" value="Metallo-dependent hydrolases"/>
    <property type="match status" value="1"/>
</dbReference>
<feature type="domain" description="Amidohydrolase-related" evidence="2">
    <location>
        <begin position="101"/>
        <end position="437"/>
    </location>
</feature>
<dbReference type="Proteomes" id="UP001524944">
    <property type="component" value="Unassembled WGS sequence"/>
</dbReference>
<keyword evidence="4" id="KW-1185">Reference proteome</keyword>
<protein>
    <submittedName>
        <fullName evidence="3">D-aminoacylase</fullName>
    </submittedName>
</protein>
<evidence type="ECO:0000256" key="1">
    <source>
        <dbReference type="ARBA" id="ARBA00001947"/>
    </source>
</evidence>
<dbReference type="EMBL" id="JANPWE010000003">
    <property type="protein sequence ID" value="MCR6545295.1"/>
    <property type="molecule type" value="Genomic_DNA"/>
</dbReference>
<evidence type="ECO:0000313" key="4">
    <source>
        <dbReference type="Proteomes" id="UP001524944"/>
    </source>
</evidence>